<sequence>MSLSDSITAAVAVFRRRPSDFLPWYLLGAAIPAIVRLVPFLAVVVGYVYLELSGRLAVMEEHLGGIDGSPPDQHADQEAFDEWAGGFEPVFEQLFTPTLALIVLATIVVSVGLILVLFPFVSAGQLTACSARLIDKRGLTAGIAGARRYWLRFLGLYILEFLLWVGALIAVGMGVAFTATVVTAVTGEGLLAGVFAIVALFGFIAILTAIRAVFAFAPVAVVVDDTTTFASVSNAASFIWSSPVAAGFYYLITIVSMIAVSTVSGVLVFFDVVAFSSLLTILVLFPFLDLLKVALYNDYRNRLAPPTIPDRTLRRQFRAGMGRGWREMTTFIRQSLATHALVVVLGLLSFWVGWEAAEPIANAGLETSISARLEDHNPLAATLEFFGNNWMVALTTAFSGVALVAPAIASLVFNGLFLGFHGRTEVEPLELLAFVIPHGIFEIPAIFIATAVGVWLGRIWWRALRGRASRVEFADALERTFWVLVGVGILLAIAAAIEGFLSPYYFQPFV</sequence>
<feature type="transmembrane region" description="Helical" evidence="1">
    <location>
        <begin position="24"/>
        <end position="50"/>
    </location>
</feature>
<feature type="transmembrane region" description="Helical" evidence="1">
    <location>
        <begin position="149"/>
        <end position="178"/>
    </location>
</feature>
<feature type="transmembrane region" description="Helical" evidence="1">
    <location>
        <begin position="390"/>
        <end position="419"/>
    </location>
</feature>
<organism evidence="2 3">
    <name type="scientific">Natronorubrum sediminis</name>
    <dbReference type="NCBI Taxonomy" id="640943"/>
    <lineage>
        <taxon>Archaea</taxon>
        <taxon>Methanobacteriati</taxon>
        <taxon>Methanobacteriota</taxon>
        <taxon>Stenosarchaea group</taxon>
        <taxon>Halobacteria</taxon>
        <taxon>Halobacteriales</taxon>
        <taxon>Natrialbaceae</taxon>
        <taxon>Natronorubrum</taxon>
    </lineage>
</organism>
<feature type="transmembrane region" description="Helical" evidence="1">
    <location>
        <begin position="336"/>
        <end position="354"/>
    </location>
</feature>
<feature type="transmembrane region" description="Helical" evidence="1">
    <location>
        <begin position="190"/>
        <end position="223"/>
    </location>
</feature>
<gene>
    <name evidence="2" type="ORF">SAMN04487967_2653</name>
</gene>
<dbReference type="InterPro" id="IPR002798">
    <property type="entry name" value="SpoIIM-like"/>
</dbReference>
<feature type="transmembrane region" description="Helical" evidence="1">
    <location>
        <begin position="431"/>
        <end position="461"/>
    </location>
</feature>
<keyword evidence="3" id="KW-1185">Reference proteome</keyword>
<proteinExistence type="predicted"/>
<keyword evidence="1" id="KW-0472">Membrane</keyword>
<dbReference type="Proteomes" id="UP000199112">
    <property type="component" value="Unassembled WGS sequence"/>
</dbReference>
<dbReference type="OrthoDB" id="86288at2157"/>
<keyword evidence="1" id="KW-1133">Transmembrane helix</keyword>
<feature type="transmembrane region" description="Helical" evidence="1">
    <location>
        <begin position="481"/>
        <end position="506"/>
    </location>
</feature>
<name>A0A1H6G091_9EURY</name>
<dbReference type="EMBL" id="FNWL01000002">
    <property type="protein sequence ID" value="SEH16479.1"/>
    <property type="molecule type" value="Genomic_DNA"/>
</dbReference>
<dbReference type="RefSeq" id="WP_090507420.1">
    <property type="nucleotide sequence ID" value="NZ_FNWL01000002.1"/>
</dbReference>
<feature type="transmembrane region" description="Helical" evidence="1">
    <location>
        <begin position="235"/>
        <end position="260"/>
    </location>
</feature>
<feature type="transmembrane region" description="Helical" evidence="1">
    <location>
        <begin position="266"/>
        <end position="291"/>
    </location>
</feature>
<feature type="transmembrane region" description="Helical" evidence="1">
    <location>
        <begin position="99"/>
        <end position="128"/>
    </location>
</feature>
<dbReference type="PANTHER" id="PTHR35337:SF1">
    <property type="entry name" value="SLR1478 PROTEIN"/>
    <property type="match status" value="1"/>
</dbReference>
<protein>
    <submittedName>
        <fullName evidence="2">Stage II sporulation protein M</fullName>
    </submittedName>
</protein>
<dbReference type="Pfam" id="PF01944">
    <property type="entry name" value="SpoIIM"/>
    <property type="match status" value="1"/>
</dbReference>
<dbReference type="AlphaFoldDB" id="A0A1H6G091"/>
<keyword evidence="1" id="KW-0812">Transmembrane</keyword>
<evidence type="ECO:0000313" key="2">
    <source>
        <dbReference type="EMBL" id="SEH16479.1"/>
    </source>
</evidence>
<evidence type="ECO:0000313" key="3">
    <source>
        <dbReference type="Proteomes" id="UP000199112"/>
    </source>
</evidence>
<evidence type="ECO:0000256" key="1">
    <source>
        <dbReference type="SAM" id="Phobius"/>
    </source>
</evidence>
<reference evidence="3" key="1">
    <citation type="submission" date="2016-10" db="EMBL/GenBank/DDBJ databases">
        <authorList>
            <person name="Varghese N."/>
            <person name="Submissions S."/>
        </authorList>
    </citation>
    <scope>NUCLEOTIDE SEQUENCE [LARGE SCALE GENOMIC DNA]</scope>
    <source>
        <strain evidence="3">CGMCC 1.8981</strain>
    </source>
</reference>
<accession>A0A1H6G091</accession>
<dbReference type="PANTHER" id="PTHR35337">
    <property type="entry name" value="SLR1478 PROTEIN"/>
    <property type="match status" value="1"/>
</dbReference>